<name>A0A0M8P8G2_9EURO</name>
<keyword evidence="3" id="KW-1185">Reference proteome</keyword>
<evidence type="ECO:0000256" key="1">
    <source>
        <dbReference type="SAM" id="MobiDB-lite"/>
    </source>
</evidence>
<sequence length="98" mass="11195">MTDKLEASVKRERQHSHPEPHLETGWMHTLMRCSVIPRSSSCNLRMSVVELARCCAWIEVINMRPRVQGLASLQKQDVNPESFRSIWSLSITPAVDGH</sequence>
<gene>
    <name evidence="2" type="ORF">ACN38_g3415</name>
</gene>
<dbReference type="AlphaFoldDB" id="A0A0M8P8G2"/>
<feature type="compositionally biased region" description="Basic and acidic residues" evidence="1">
    <location>
        <begin position="1"/>
        <end position="22"/>
    </location>
</feature>
<dbReference type="Proteomes" id="UP000037696">
    <property type="component" value="Unassembled WGS sequence"/>
</dbReference>
<proteinExistence type="predicted"/>
<feature type="region of interest" description="Disordered" evidence="1">
    <location>
        <begin position="1"/>
        <end position="23"/>
    </location>
</feature>
<accession>A0A0M8P8G2</accession>
<organism evidence="2 3">
    <name type="scientific">Penicillium nordicum</name>
    <dbReference type="NCBI Taxonomy" id="229535"/>
    <lineage>
        <taxon>Eukaryota</taxon>
        <taxon>Fungi</taxon>
        <taxon>Dikarya</taxon>
        <taxon>Ascomycota</taxon>
        <taxon>Pezizomycotina</taxon>
        <taxon>Eurotiomycetes</taxon>
        <taxon>Eurotiomycetidae</taxon>
        <taxon>Eurotiales</taxon>
        <taxon>Aspergillaceae</taxon>
        <taxon>Penicillium</taxon>
    </lineage>
</organism>
<dbReference type="EMBL" id="LHQQ01000040">
    <property type="protein sequence ID" value="KOS45697.1"/>
    <property type="molecule type" value="Genomic_DNA"/>
</dbReference>
<comment type="caution">
    <text evidence="2">The sequence shown here is derived from an EMBL/GenBank/DDBJ whole genome shotgun (WGS) entry which is preliminary data.</text>
</comment>
<protein>
    <submittedName>
        <fullName evidence="2">Uncharacterized protein</fullName>
    </submittedName>
</protein>
<evidence type="ECO:0000313" key="2">
    <source>
        <dbReference type="EMBL" id="KOS45697.1"/>
    </source>
</evidence>
<evidence type="ECO:0000313" key="3">
    <source>
        <dbReference type="Proteomes" id="UP000037696"/>
    </source>
</evidence>
<reference evidence="2 3" key="1">
    <citation type="submission" date="2015-08" db="EMBL/GenBank/DDBJ databases">
        <title>Genome sequencing of Penicillium nordicum.</title>
        <authorList>
            <person name="Nguyen H.D."/>
            <person name="Seifert K.A."/>
        </authorList>
    </citation>
    <scope>NUCLEOTIDE SEQUENCE [LARGE SCALE GENOMIC DNA]</scope>
    <source>
        <strain evidence="2 3">DAOMC 185683</strain>
    </source>
</reference>